<dbReference type="InterPro" id="IPR015943">
    <property type="entry name" value="WD40/YVTN_repeat-like_dom_sf"/>
</dbReference>
<keyword evidence="2" id="KW-1185">Reference proteome</keyword>
<dbReference type="Gene3D" id="2.130.10.10">
    <property type="entry name" value="YVTN repeat-like/Quinoprotein amine dehydrogenase"/>
    <property type="match status" value="1"/>
</dbReference>
<dbReference type="AlphaFoldDB" id="A0AAU9TAE9"/>
<gene>
    <name evidence="1" type="ORF">TAV2_LOCUS23819</name>
</gene>
<dbReference type="InterPro" id="IPR036322">
    <property type="entry name" value="WD40_repeat_dom_sf"/>
</dbReference>
<protein>
    <submittedName>
        <fullName evidence="1">Uncharacterized protein</fullName>
    </submittedName>
</protein>
<evidence type="ECO:0000313" key="1">
    <source>
        <dbReference type="EMBL" id="CAH2080193.1"/>
    </source>
</evidence>
<dbReference type="Proteomes" id="UP000836841">
    <property type="component" value="Chromosome 7"/>
</dbReference>
<name>A0AAU9TAE9_THLAR</name>
<dbReference type="EMBL" id="OU466863">
    <property type="protein sequence ID" value="CAH2080193.1"/>
    <property type="molecule type" value="Genomic_DNA"/>
</dbReference>
<dbReference type="SUPFAM" id="SSF50978">
    <property type="entry name" value="WD40 repeat-like"/>
    <property type="match status" value="1"/>
</dbReference>
<organism evidence="1 2">
    <name type="scientific">Thlaspi arvense</name>
    <name type="common">Field penny-cress</name>
    <dbReference type="NCBI Taxonomy" id="13288"/>
    <lineage>
        <taxon>Eukaryota</taxon>
        <taxon>Viridiplantae</taxon>
        <taxon>Streptophyta</taxon>
        <taxon>Embryophyta</taxon>
        <taxon>Tracheophyta</taxon>
        <taxon>Spermatophyta</taxon>
        <taxon>Magnoliopsida</taxon>
        <taxon>eudicotyledons</taxon>
        <taxon>Gunneridae</taxon>
        <taxon>Pentapetalae</taxon>
        <taxon>rosids</taxon>
        <taxon>malvids</taxon>
        <taxon>Brassicales</taxon>
        <taxon>Brassicaceae</taxon>
        <taxon>Thlaspideae</taxon>
        <taxon>Thlaspi</taxon>
    </lineage>
</organism>
<proteinExistence type="predicted"/>
<sequence>MAAGLIDGYLHLYRYDTDSTVVSVKFVPIKESCRAVRFIDDGQRIVTASADCSILAIDVETGASVVRLENAHEDAVSTLITVTERDNNRFRG</sequence>
<reference evidence="1 2" key="1">
    <citation type="submission" date="2022-03" db="EMBL/GenBank/DDBJ databases">
        <authorList>
            <person name="Nunn A."/>
            <person name="Chopra R."/>
            <person name="Nunn A."/>
            <person name="Contreras Garrido A."/>
        </authorList>
    </citation>
    <scope>NUCLEOTIDE SEQUENCE [LARGE SCALE GENOMIC DNA]</scope>
</reference>
<accession>A0AAU9TAE9</accession>
<evidence type="ECO:0000313" key="2">
    <source>
        <dbReference type="Proteomes" id="UP000836841"/>
    </source>
</evidence>